<evidence type="ECO:0000256" key="1">
    <source>
        <dbReference type="ARBA" id="ARBA00022676"/>
    </source>
</evidence>
<dbReference type="EMBL" id="ML992507">
    <property type="protein sequence ID" value="KAF2222821.1"/>
    <property type="molecule type" value="Genomic_DNA"/>
</dbReference>
<sequence length="349" mass="40574">MSTPLVKDLYAWMKSTAEKTPVAQIVPAAPAPAPVASTLPGIGNPEELTIFDLFRMLPPVDLYQEYGIRHSELSLYPAPLKEQICIVNADTRKWSPEEHKDLKGLDVLHYGYLNHYLFAQIHGYTFKHIQAPEQPGLHSTWVKIKELYRMTLRDECKFVIMMDGDTIFEDLRVPLEALLSHWNITSEVTLAGGVDIDRSVDDRGRLQLNTGFVITQKTPILDRLMLDWIDCPTDVKYRNCSKWKENWSHEQAALSNYIRYDPDYRPYIRELPVEEIHLGGFIKHYWDREKPKLARASKDAILNRFMPSIYRGLLNDWSRIHEKPTLRMYNAMMKTHRPQKENSGPIRRG</sequence>
<evidence type="ECO:0000256" key="2">
    <source>
        <dbReference type="ARBA" id="ARBA00022679"/>
    </source>
</evidence>
<dbReference type="GO" id="GO:0006487">
    <property type="term" value="P:protein N-linked glycosylation"/>
    <property type="evidence" value="ECO:0007669"/>
    <property type="project" value="TreeGrafter"/>
</dbReference>
<dbReference type="OrthoDB" id="3763672at2759"/>
<evidence type="ECO:0000313" key="3">
    <source>
        <dbReference type="EMBL" id="KAF2222821.1"/>
    </source>
</evidence>
<gene>
    <name evidence="3" type="ORF">BDZ85DRAFT_117951</name>
</gene>
<protein>
    <recommendedName>
        <fullName evidence="5">Nucleotide-diphospho-sugar transferase domain-containing protein</fullName>
    </recommendedName>
</protein>
<dbReference type="InterPro" id="IPR008630">
    <property type="entry name" value="Glyco_trans_34"/>
</dbReference>
<dbReference type="Proteomes" id="UP000799538">
    <property type="component" value="Unassembled WGS sequence"/>
</dbReference>
<evidence type="ECO:0008006" key="5">
    <source>
        <dbReference type="Google" id="ProtNLM"/>
    </source>
</evidence>
<reference evidence="4" key="1">
    <citation type="journal article" date="2020" name="Stud. Mycol.">
        <title>101 Dothideomycetes genomes: A test case for predicting lifestyles and emergence of pathogens.</title>
        <authorList>
            <person name="Haridas S."/>
            <person name="Albert R."/>
            <person name="Binder M."/>
            <person name="Bloem J."/>
            <person name="LaButti K."/>
            <person name="Salamov A."/>
            <person name="Andreopoulos B."/>
            <person name="Baker S."/>
            <person name="Barry K."/>
            <person name="Bills G."/>
            <person name="Bluhm B."/>
            <person name="Cannon C."/>
            <person name="Castanera R."/>
            <person name="Culley D."/>
            <person name="Daum C."/>
            <person name="Ezra D."/>
            <person name="Gonzalez J."/>
            <person name="Henrissat B."/>
            <person name="Kuo A."/>
            <person name="Liang C."/>
            <person name="Lipzen A."/>
            <person name="Lutzoni F."/>
            <person name="Magnuson J."/>
            <person name="Mondo S."/>
            <person name="Nolan M."/>
            <person name="Ohm R."/>
            <person name="Pangilinan J."/>
            <person name="Park H.-J."/>
            <person name="Ramirez L."/>
            <person name="Alfaro M."/>
            <person name="Sun H."/>
            <person name="Tritt A."/>
            <person name="Yoshinaga Y."/>
            <person name="Zwiers L.-H."/>
            <person name="Turgeon B."/>
            <person name="Goodwin S."/>
            <person name="Spatafora J."/>
            <person name="Crous P."/>
            <person name="Grigoriev I."/>
        </authorList>
    </citation>
    <scope>NUCLEOTIDE SEQUENCE [LARGE SCALE GENOMIC DNA]</scope>
    <source>
        <strain evidence="4">CECT 20119</strain>
    </source>
</reference>
<keyword evidence="1" id="KW-0328">Glycosyltransferase</keyword>
<dbReference type="PANTHER" id="PTHR31306">
    <property type="entry name" value="ALPHA-1,6-MANNOSYLTRANSFERASE MNN11-RELATED"/>
    <property type="match status" value="1"/>
</dbReference>
<dbReference type="AlphaFoldDB" id="A0A6A6GAS6"/>
<dbReference type="PANTHER" id="PTHR31306:SF3">
    <property type="entry name" value="NUCLEOTIDE-DIPHOSPHO-SUGAR TRANSFERASE DOMAIN-CONTAINING PROTEIN"/>
    <property type="match status" value="1"/>
</dbReference>
<evidence type="ECO:0000313" key="4">
    <source>
        <dbReference type="Proteomes" id="UP000799538"/>
    </source>
</evidence>
<keyword evidence="2" id="KW-0808">Transferase</keyword>
<name>A0A6A6GAS6_9PEZI</name>
<dbReference type="GO" id="GO:0016757">
    <property type="term" value="F:glycosyltransferase activity"/>
    <property type="evidence" value="ECO:0007669"/>
    <property type="project" value="UniProtKB-KW"/>
</dbReference>
<organism evidence="3 4">
    <name type="scientific">Elsinoe ampelina</name>
    <dbReference type="NCBI Taxonomy" id="302913"/>
    <lineage>
        <taxon>Eukaryota</taxon>
        <taxon>Fungi</taxon>
        <taxon>Dikarya</taxon>
        <taxon>Ascomycota</taxon>
        <taxon>Pezizomycotina</taxon>
        <taxon>Dothideomycetes</taxon>
        <taxon>Dothideomycetidae</taxon>
        <taxon>Myriangiales</taxon>
        <taxon>Elsinoaceae</taxon>
        <taxon>Elsinoe</taxon>
    </lineage>
</organism>
<dbReference type="GO" id="GO:0000139">
    <property type="term" value="C:Golgi membrane"/>
    <property type="evidence" value="ECO:0007669"/>
    <property type="project" value="TreeGrafter"/>
</dbReference>
<proteinExistence type="predicted"/>
<accession>A0A6A6GAS6</accession>
<keyword evidence="4" id="KW-1185">Reference proteome</keyword>